<evidence type="ECO:0000313" key="2">
    <source>
        <dbReference type="EMBL" id="KKB65130.1"/>
    </source>
</evidence>
<dbReference type="STRING" id="28092.WM40_00115"/>
<keyword evidence="3" id="KW-1185">Reference proteome</keyword>
<evidence type="ECO:0000256" key="1">
    <source>
        <dbReference type="SAM" id="Phobius"/>
    </source>
</evidence>
<comment type="caution">
    <text evidence="2">The sequence shown here is derived from an EMBL/GenBank/DDBJ whole genome shotgun (WGS) entry which is preliminary data.</text>
</comment>
<dbReference type="AlphaFoldDB" id="A0A0F5K5C3"/>
<keyword evidence="1" id="KW-0812">Transmembrane</keyword>
<dbReference type="InterPro" id="IPR036259">
    <property type="entry name" value="MFS_trans_sf"/>
</dbReference>
<feature type="transmembrane region" description="Helical" evidence="1">
    <location>
        <begin position="61"/>
        <end position="82"/>
    </location>
</feature>
<dbReference type="OrthoDB" id="7012429at2"/>
<proteinExistence type="predicted"/>
<reference evidence="2 3" key="1">
    <citation type="submission" date="2015-03" db="EMBL/GenBank/DDBJ databases">
        <title>Draft Genome Sequence of Burkholderia andropogonis type strain ICMP2807, isolated from Sorghum bicolor.</title>
        <authorList>
            <person name="Lopes-Santos L."/>
            <person name="Castro D.B."/>
            <person name="Ottoboni L.M."/>
            <person name="Park D."/>
            <person name="Weirc B.S."/>
            <person name="Destefano S.A."/>
        </authorList>
    </citation>
    <scope>NUCLEOTIDE SEQUENCE [LARGE SCALE GENOMIC DNA]</scope>
    <source>
        <strain evidence="2 3">ICMP2807</strain>
    </source>
</reference>
<feature type="transmembrane region" description="Helical" evidence="1">
    <location>
        <begin position="103"/>
        <end position="124"/>
    </location>
</feature>
<keyword evidence="1" id="KW-0472">Membrane</keyword>
<name>A0A0F5K5C3_9BURK</name>
<feature type="transmembrane region" description="Helical" evidence="1">
    <location>
        <begin position="33"/>
        <end position="55"/>
    </location>
</feature>
<feature type="transmembrane region" description="Helical" evidence="1">
    <location>
        <begin position="6"/>
        <end position="21"/>
    </location>
</feature>
<dbReference type="RefSeq" id="WP_046151838.1">
    <property type="nucleotide sequence ID" value="NZ_CADFGU010000001.1"/>
</dbReference>
<keyword evidence="1" id="KW-1133">Transmembrane helix</keyword>
<organism evidence="2 3">
    <name type="scientific">Robbsia andropogonis</name>
    <dbReference type="NCBI Taxonomy" id="28092"/>
    <lineage>
        <taxon>Bacteria</taxon>
        <taxon>Pseudomonadati</taxon>
        <taxon>Pseudomonadota</taxon>
        <taxon>Betaproteobacteria</taxon>
        <taxon>Burkholderiales</taxon>
        <taxon>Burkholderiaceae</taxon>
        <taxon>Robbsia</taxon>
    </lineage>
</organism>
<dbReference type="Proteomes" id="UP000033618">
    <property type="component" value="Unassembled WGS sequence"/>
</dbReference>
<gene>
    <name evidence="2" type="ORF">WM40_00115</name>
</gene>
<evidence type="ECO:0000313" key="3">
    <source>
        <dbReference type="Proteomes" id="UP000033618"/>
    </source>
</evidence>
<dbReference type="SUPFAM" id="SSF103473">
    <property type="entry name" value="MFS general substrate transporter"/>
    <property type="match status" value="1"/>
</dbReference>
<sequence>MIAVTEAAFAVGLLVGSLSLVKCANHRRGRPNVVFGGFLLVGFTMSACGIFSDFFHTEPRWFASVTVLLLFIGGIGLVMVTVNTSTVRMLATPDHYRNRIGSATSFISGMVIPFGTLVVGAFSGVLGVSYAMAVLGLLIILAVVPCMFSAVLVQVLGMRDEQIKNVYKDFYPDAFPGTEGGND</sequence>
<accession>A0A0F5K5C3</accession>
<dbReference type="PATRIC" id="fig|28092.6.peg.28"/>
<dbReference type="EMBL" id="LAQU01000001">
    <property type="protein sequence ID" value="KKB65130.1"/>
    <property type="molecule type" value="Genomic_DNA"/>
</dbReference>
<dbReference type="Gene3D" id="1.20.1250.20">
    <property type="entry name" value="MFS general substrate transporter like domains"/>
    <property type="match status" value="1"/>
</dbReference>
<feature type="transmembrane region" description="Helical" evidence="1">
    <location>
        <begin position="130"/>
        <end position="156"/>
    </location>
</feature>
<protein>
    <submittedName>
        <fullName evidence="2">Uncharacterized protein</fullName>
    </submittedName>
</protein>